<dbReference type="GO" id="GO:1901982">
    <property type="term" value="F:maltose binding"/>
    <property type="evidence" value="ECO:0007669"/>
    <property type="project" value="TreeGrafter"/>
</dbReference>
<reference evidence="5" key="2">
    <citation type="submission" date="2020-09" db="EMBL/GenBank/DDBJ databases">
        <authorList>
            <person name="Sun Q."/>
            <person name="Zhou Y."/>
        </authorList>
    </citation>
    <scope>NUCLEOTIDE SEQUENCE</scope>
    <source>
        <strain evidence="5">CGMCC 1.14988</strain>
    </source>
</reference>
<keyword evidence="3 4" id="KW-0732">Signal</keyword>
<evidence type="ECO:0008006" key="7">
    <source>
        <dbReference type="Google" id="ProtNLM"/>
    </source>
</evidence>
<keyword evidence="2" id="KW-0813">Transport</keyword>
<name>A0A8J3ADK4_9ACTN</name>
<feature type="signal peptide" evidence="4">
    <location>
        <begin position="1"/>
        <end position="20"/>
    </location>
</feature>
<evidence type="ECO:0000313" key="5">
    <source>
        <dbReference type="EMBL" id="GGI09715.1"/>
    </source>
</evidence>
<dbReference type="PANTHER" id="PTHR30061:SF50">
    <property type="entry name" value="MALTOSE_MALTODEXTRIN-BINDING PERIPLASMIC PROTEIN"/>
    <property type="match status" value="1"/>
</dbReference>
<keyword evidence="6" id="KW-1185">Reference proteome</keyword>
<dbReference type="InterPro" id="IPR006059">
    <property type="entry name" value="SBP"/>
</dbReference>
<gene>
    <name evidence="5" type="ORF">GCM10011354_35450</name>
</gene>
<dbReference type="PROSITE" id="PS51257">
    <property type="entry name" value="PROKAR_LIPOPROTEIN"/>
    <property type="match status" value="1"/>
</dbReference>
<dbReference type="EMBL" id="BMHA01000018">
    <property type="protein sequence ID" value="GGI09715.1"/>
    <property type="molecule type" value="Genomic_DNA"/>
</dbReference>
<protein>
    <recommendedName>
        <fullName evidence="7">ABC transporter substrate-binding protein</fullName>
    </recommendedName>
</protein>
<dbReference type="RefSeq" id="WP_130650163.1">
    <property type="nucleotide sequence ID" value="NZ_BMHA01000018.1"/>
</dbReference>
<dbReference type="AlphaFoldDB" id="A0A8J3ADK4"/>
<evidence type="ECO:0000313" key="6">
    <source>
        <dbReference type="Proteomes" id="UP000650511"/>
    </source>
</evidence>
<evidence type="ECO:0000256" key="3">
    <source>
        <dbReference type="ARBA" id="ARBA00022729"/>
    </source>
</evidence>
<comment type="caution">
    <text evidence="5">The sequence shown here is derived from an EMBL/GenBank/DDBJ whole genome shotgun (WGS) entry which is preliminary data.</text>
</comment>
<reference evidence="5" key="1">
    <citation type="journal article" date="2014" name="Int. J. Syst. Evol. Microbiol.">
        <title>Complete genome sequence of Corynebacterium casei LMG S-19264T (=DSM 44701T), isolated from a smear-ripened cheese.</title>
        <authorList>
            <consortium name="US DOE Joint Genome Institute (JGI-PGF)"/>
            <person name="Walter F."/>
            <person name="Albersmeier A."/>
            <person name="Kalinowski J."/>
            <person name="Ruckert C."/>
        </authorList>
    </citation>
    <scope>NUCLEOTIDE SEQUENCE</scope>
    <source>
        <strain evidence="5">CGMCC 1.14988</strain>
    </source>
</reference>
<feature type="chain" id="PRO_5038930946" description="ABC transporter substrate-binding protein" evidence="4">
    <location>
        <begin position="21"/>
        <end position="421"/>
    </location>
</feature>
<dbReference type="GO" id="GO:0015768">
    <property type="term" value="P:maltose transport"/>
    <property type="evidence" value="ECO:0007669"/>
    <property type="project" value="TreeGrafter"/>
</dbReference>
<accession>A0A8J3ADK4</accession>
<evidence type="ECO:0000256" key="4">
    <source>
        <dbReference type="SAM" id="SignalP"/>
    </source>
</evidence>
<evidence type="ECO:0000256" key="2">
    <source>
        <dbReference type="ARBA" id="ARBA00022448"/>
    </source>
</evidence>
<sequence>MRILSSLLLSALALAASVTAGCAASAVPSEPTLVRVIMADDWASAPAVREVIDEFEREHDRVRVQVQAVPFSQIPDLVASAQRLEQPYDLAHWHAFAAAAAGLATPLDERWEEAGLRAGDFLPGAVEDVTWLGARYGVPLDTNALVLLADEHMLEAARLKPEDLATPQGFRAAAEAVTASGAASWMMPVSTSSWQAYGWIRALGGEVVEVDSRTGRPTFTFDDPATVTALEYLVELATSEFTPPPYGPDFAADAVQAFVNGDTAVHATGSWDLRVVARNATRDLDLRVLPLPQQDPERPVTVLGGSSLFLPQGAGQPELAFALALRLTDDEVAVRLATEEGRLPARVRVFRDPVFTDDPLLSDFVPRLSDARVMPLIAYPDIAQAFSEALNAVITGRQEAAEAMAGLQDHAEAWLATRPAG</sequence>
<dbReference type="Gene3D" id="3.40.190.10">
    <property type="entry name" value="Periplasmic binding protein-like II"/>
    <property type="match status" value="1"/>
</dbReference>
<evidence type="ECO:0000256" key="1">
    <source>
        <dbReference type="ARBA" id="ARBA00008520"/>
    </source>
</evidence>
<dbReference type="OrthoDB" id="9795467at2"/>
<dbReference type="Proteomes" id="UP000650511">
    <property type="component" value="Unassembled WGS sequence"/>
</dbReference>
<dbReference type="SUPFAM" id="SSF53850">
    <property type="entry name" value="Periplasmic binding protein-like II"/>
    <property type="match status" value="1"/>
</dbReference>
<dbReference type="PANTHER" id="PTHR30061">
    <property type="entry name" value="MALTOSE-BINDING PERIPLASMIC PROTEIN"/>
    <property type="match status" value="1"/>
</dbReference>
<dbReference type="GO" id="GO:0042956">
    <property type="term" value="P:maltodextrin transmembrane transport"/>
    <property type="evidence" value="ECO:0007669"/>
    <property type="project" value="TreeGrafter"/>
</dbReference>
<proteinExistence type="inferred from homology"/>
<organism evidence="5 6">
    <name type="scientific">Egicoccus halophilus</name>
    <dbReference type="NCBI Taxonomy" id="1670830"/>
    <lineage>
        <taxon>Bacteria</taxon>
        <taxon>Bacillati</taxon>
        <taxon>Actinomycetota</taxon>
        <taxon>Nitriliruptoria</taxon>
        <taxon>Egicoccales</taxon>
        <taxon>Egicoccaceae</taxon>
        <taxon>Egicoccus</taxon>
    </lineage>
</organism>
<dbReference type="Pfam" id="PF13416">
    <property type="entry name" value="SBP_bac_8"/>
    <property type="match status" value="1"/>
</dbReference>
<dbReference type="GO" id="GO:0055052">
    <property type="term" value="C:ATP-binding cassette (ABC) transporter complex, substrate-binding subunit-containing"/>
    <property type="evidence" value="ECO:0007669"/>
    <property type="project" value="TreeGrafter"/>
</dbReference>
<comment type="similarity">
    <text evidence="1">Belongs to the bacterial solute-binding protein 1 family.</text>
</comment>